<comment type="caution">
    <text evidence="4">The sequence shown here is derived from an EMBL/GenBank/DDBJ whole genome shotgun (WGS) entry which is preliminary data.</text>
</comment>
<accession>A0A2X0IRJ9</accession>
<protein>
    <submittedName>
        <fullName evidence="4">Pilus assembly protein</fullName>
    </submittedName>
</protein>
<dbReference type="RefSeq" id="WP_111500087.1">
    <property type="nucleotide sequence ID" value="NZ_QKYN01000030.1"/>
</dbReference>
<keyword evidence="2" id="KW-0812">Transmembrane</keyword>
<sequence>MKRNRRGDQPQPSPSAEDTSLADEGSATVETALAMVLLMLLLMGIVQFALVEHASHIAKAAAANALAQAQTEDGTAADGNGAGAQALAQLGGDVLQHARLTVVRTSDQVTAVVHGQVLSVFPGLHLPVTAHAAGPVERVTAPASAP</sequence>
<dbReference type="Proteomes" id="UP000248889">
    <property type="component" value="Unassembled WGS sequence"/>
</dbReference>
<keyword evidence="2" id="KW-1133">Transmembrane helix</keyword>
<feature type="region of interest" description="Disordered" evidence="1">
    <location>
        <begin position="1"/>
        <end position="24"/>
    </location>
</feature>
<evidence type="ECO:0000259" key="3">
    <source>
        <dbReference type="Pfam" id="PF07811"/>
    </source>
</evidence>
<keyword evidence="2" id="KW-0472">Membrane</keyword>
<evidence type="ECO:0000256" key="1">
    <source>
        <dbReference type="SAM" id="MobiDB-lite"/>
    </source>
</evidence>
<evidence type="ECO:0000313" key="4">
    <source>
        <dbReference type="EMBL" id="RAG86213.1"/>
    </source>
</evidence>
<reference evidence="4 5" key="1">
    <citation type="submission" date="2018-06" db="EMBL/GenBank/DDBJ databases">
        <title>Streptacidiphilus pinicola sp. nov., isolated from pine grove soil.</title>
        <authorList>
            <person name="Roh S.G."/>
            <person name="Park S."/>
            <person name="Kim M.-K."/>
            <person name="Yun B.-R."/>
            <person name="Park J."/>
            <person name="Kim M.J."/>
            <person name="Kim Y.S."/>
            <person name="Kim S.B."/>
        </authorList>
    </citation>
    <scope>NUCLEOTIDE SEQUENCE [LARGE SCALE GENOMIC DNA]</scope>
    <source>
        <strain evidence="4 5">MMS16-CNU450</strain>
    </source>
</reference>
<dbReference type="InterPro" id="IPR012495">
    <property type="entry name" value="TadE-like_dom"/>
</dbReference>
<proteinExistence type="predicted"/>
<organism evidence="4 5">
    <name type="scientific">Streptacidiphilus pinicola</name>
    <dbReference type="NCBI Taxonomy" id="2219663"/>
    <lineage>
        <taxon>Bacteria</taxon>
        <taxon>Bacillati</taxon>
        <taxon>Actinomycetota</taxon>
        <taxon>Actinomycetes</taxon>
        <taxon>Kitasatosporales</taxon>
        <taxon>Streptomycetaceae</taxon>
        <taxon>Streptacidiphilus</taxon>
    </lineage>
</organism>
<dbReference type="OrthoDB" id="3629197at2"/>
<evidence type="ECO:0000256" key="2">
    <source>
        <dbReference type="SAM" id="Phobius"/>
    </source>
</evidence>
<evidence type="ECO:0000313" key="5">
    <source>
        <dbReference type="Proteomes" id="UP000248889"/>
    </source>
</evidence>
<feature type="domain" description="TadE-like" evidence="3">
    <location>
        <begin position="25"/>
        <end position="65"/>
    </location>
</feature>
<name>A0A2X0IRJ9_9ACTN</name>
<dbReference type="Pfam" id="PF07811">
    <property type="entry name" value="TadE"/>
    <property type="match status" value="1"/>
</dbReference>
<keyword evidence="5" id="KW-1185">Reference proteome</keyword>
<gene>
    <name evidence="4" type="ORF">DN069_07605</name>
</gene>
<dbReference type="EMBL" id="QKYN01000030">
    <property type="protein sequence ID" value="RAG86213.1"/>
    <property type="molecule type" value="Genomic_DNA"/>
</dbReference>
<dbReference type="AlphaFoldDB" id="A0A2X0IRJ9"/>
<feature type="transmembrane region" description="Helical" evidence="2">
    <location>
        <begin position="32"/>
        <end position="51"/>
    </location>
</feature>